<dbReference type="InterPro" id="IPR024072">
    <property type="entry name" value="DHFR-like_dom_sf"/>
</dbReference>
<dbReference type="Proteomes" id="UP000603457">
    <property type="component" value="Unassembled WGS sequence"/>
</dbReference>
<accession>A0ABR8FXT5</accession>
<dbReference type="Gene3D" id="3.40.430.10">
    <property type="entry name" value="Dihydrofolate Reductase, subunit A"/>
    <property type="match status" value="1"/>
</dbReference>
<keyword evidence="3" id="KW-1185">Reference proteome</keyword>
<dbReference type="Pfam" id="PF01872">
    <property type="entry name" value="RibD_C"/>
    <property type="match status" value="1"/>
</dbReference>
<dbReference type="EMBL" id="JACJTB010000024">
    <property type="protein sequence ID" value="MBD2596191.1"/>
    <property type="molecule type" value="Genomic_DNA"/>
</dbReference>
<dbReference type="RefSeq" id="WP_190968945.1">
    <property type="nucleotide sequence ID" value="NZ_JACJTB010000024.1"/>
</dbReference>
<sequence length="172" mass="19456">MRKISLFIASSLDGYIARESGEIDWLFTDQDYGYSEFIAEVDTLIMGHKTYQQVLGFEEYPYSEQEVFVLSHTLQGKAENNAIFINDDWANFMTNLRQSSGGVIWLVGGGQTIHYFLQHNLIDEIILSIHPIILGSGIPLIIKDSNIATKLELRNVKSYDSGLVQVTYNVKS</sequence>
<evidence type="ECO:0000313" key="2">
    <source>
        <dbReference type="EMBL" id="MBD2596191.1"/>
    </source>
</evidence>
<name>A0ABR8FXT5_9NOSO</name>
<dbReference type="SUPFAM" id="SSF53597">
    <property type="entry name" value="Dihydrofolate reductase-like"/>
    <property type="match status" value="1"/>
</dbReference>
<dbReference type="InterPro" id="IPR002734">
    <property type="entry name" value="RibDG_C"/>
</dbReference>
<dbReference type="PANTHER" id="PTHR38011:SF11">
    <property type="entry name" value="2,5-DIAMINO-6-RIBOSYLAMINO-4(3H)-PYRIMIDINONE 5'-PHOSPHATE REDUCTASE"/>
    <property type="match status" value="1"/>
</dbReference>
<evidence type="ECO:0000259" key="1">
    <source>
        <dbReference type="Pfam" id="PF01872"/>
    </source>
</evidence>
<feature type="domain" description="Bacterial bifunctional deaminase-reductase C-terminal" evidence="1">
    <location>
        <begin position="2"/>
        <end position="164"/>
    </location>
</feature>
<evidence type="ECO:0000313" key="3">
    <source>
        <dbReference type="Proteomes" id="UP000603457"/>
    </source>
</evidence>
<proteinExistence type="predicted"/>
<protein>
    <submittedName>
        <fullName evidence="2">Dihydrofolate reductase</fullName>
    </submittedName>
</protein>
<comment type="caution">
    <text evidence="2">The sequence shown here is derived from an EMBL/GenBank/DDBJ whole genome shotgun (WGS) entry which is preliminary data.</text>
</comment>
<dbReference type="PANTHER" id="PTHR38011">
    <property type="entry name" value="DIHYDROFOLATE REDUCTASE FAMILY PROTEIN (AFU_ORTHOLOGUE AFUA_8G06820)"/>
    <property type="match status" value="1"/>
</dbReference>
<gene>
    <name evidence="2" type="ORF">H6G74_17930</name>
</gene>
<organism evidence="2 3">
    <name type="scientific">Nostoc spongiaeforme FACHB-130</name>
    <dbReference type="NCBI Taxonomy" id="1357510"/>
    <lineage>
        <taxon>Bacteria</taxon>
        <taxon>Bacillati</taxon>
        <taxon>Cyanobacteriota</taxon>
        <taxon>Cyanophyceae</taxon>
        <taxon>Nostocales</taxon>
        <taxon>Nostocaceae</taxon>
        <taxon>Nostoc</taxon>
    </lineage>
</organism>
<dbReference type="InterPro" id="IPR050765">
    <property type="entry name" value="Riboflavin_Biosynth_HTPR"/>
</dbReference>
<reference evidence="2 3" key="1">
    <citation type="journal article" date="2020" name="ISME J.">
        <title>Comparative genomics reveals insights into cyanobacterial evolution and habitat adaptation.</title>
        <authorList>
            <person name="Chen M.Y."/>
            <person name="Teng W.K."/>
            <person name="Zhao L."/>
            <person name="Hu C.X."/>
            <person name="Zhou Y.K."/>
            <person name="Han B.P."/>
            <person name="Song L.R."/>
            <person name="Shu W.S."/>
        </authorList>
    </citation>
    <scope>NUCLEOTIDE SEQUENCE [LARGE SCALE GENOMIC DNA]</scope>
    <source>
        <strain evidence="2 3">FACHB-130</strain>
    </source>
</reference>